<sequence length="652" mass="74063">MRWNIAPETISLVILGIIWVYSRKGSHLPSLKNRMFQGCLTVTFAAMTSNILSTFMLYDYIRVPVLLTWAVTTVYFILTPLMGLVYYLYVVSIIYEERPQLKNMILAGVIPAVFYALLVLSNPFTGCMFSITEGNYTQGNCILLTYLVFYAYCVGCILVAVRNRIYIDRQIYRILAAFPVLAVLVILFQQLYPEIILSGSAATCALLIIYLHLQNRQISLDYLTNVPNRQELLNMLDLMLKRHPEKDFVLMVVSIRDFRQVNNVCGQHGGDEFLKEVCGFLCGIGPQGNVYRFSGDEFALLFTDEEDRLERHVRKCVGDIQTRMAQPWQNRDYQFILPAVIGIIRRSEYVNTLESAVSAIEYAVYQAKTGRYGQVLYCDQEMLGKLERRKQIIQVLKDQLSEKKVELYYQPIYSVDTGDFRFAESLMRMNHTPIGPVYPSEFIPIAEETGLIIDLTYVILDTVCRYINHLLGKGIPIEAIHVNFSAIQFSQPDLARKVLDIIKRNGTPMGAVKIEFTESTLAENPQVVTDFAIEMKKHGIRMGLDDFGTGYSNIATVIQIPFGTVKLDKSFVQASMDNRKSELTIRHLVHAFNDLGMSVVAEGVETEEQKQMVIDLGVEQIQGYYYSKPLPGDGMEGFLEARMQQAGNIPAQ</sequence>
<dbReference type="RefSeq" id="WP_040379541.1">
    <property type="nucleotide sequence ID" value="NZ_JBBMFM010000108.1"/>
</dbReference>
<evidence type="ECO:0000313" key="3">
    <source>
        <dbReference type="EMBL" id="MEQ2427483.1"/>
    </source>
</evidence>
<proteinExistence type="predicted"/>
<dbReference type="InterPro" id="IPR000160">
    <property type="entry name" value="GGDEF_dom"/>
</dbReference>
<organism evidence="3 4">
    <name type="scientific">Enterocloster hominis</name>
    <name type="common">ex Hitch et al. 2024</name>
    <dbReference type="NCBI Taxonomy" id="1917870"/>
    <lineage>
        <taxon>Bacteria</taxon>
        <taxon>Bacillati</taxon>
        <taxon>Bacillota</taxon>
        <taxon>Clostridia</taxon>
        <taxon>Lachnospirales</taxon>
        <taxon>Lachnospiraceae</taxon>
        <taxon>Enterocloster</taxon>
    </lineage>
</organism>
<evidence type="ECO:0000259" key="2">
    <source>
        <dbReference type="PROSITE" id="PS50887"/>
    </source>
</evidence>
<dbReference type="NCBIfam" id="TIGR00254">
    <property type="entry name" value="GGDEF"/>
    <property type="match status" value="1"/>
</dbReference>
<feature type="domain" description="EAL" evidence="1">
    <location>
        <begin position="389"/>
        <end position="643"/>
    </location>
</feature>
<dbReference type="Gene3D" id="3.30.70.270">
    <property type="match status" value="1"/>
</dbReference>
<dbReference type="PANTHER" id="PTHR33121">
    <property type="entry name" value="CYCLIC DI-GMP PHOSPHODIESTERASE PDEF"/>
    <property type="match status" value="1"/>
</dbReference>
<dbReference type="InterPro" id="IPR050706">
    <property type="entry name" value="Cyclic-di-GMP_PDE-like"/>
</dbReference>
<dbReference type="PANTHER" id="PTHR33121:SF79">
    <property type="entry name" value="CYCLIC DI-GMP PHOSPHODIESTERASE PDED-RELATED"/>
    <property type="match status" value="1"/>
</dbReference>
<dbReference type="InterPro" id="IPR001633">
    <property type="entry name" value="EAL_dom"/>
</dbReference>
<accession>A0ABV1DAT3</accession>
<dbReference type="Gene3D" id="3.20.20.450">
    <property type="entry name" value="EAL domain"/>
    <property type="match status" value="1"/>
</dbReference>
<name>A0ABV1DAT3_9FIRM</name>
<dbReference type="Proteomes" id="UP001454086">
    <property type="component" value="Unassembled WGS sequence"/>
</dbReference>
<dbReference type="EMBL" id="JBBMFM010000108">
    <property type="protein sequence ID" value="MEQ2427483.1"/>
    <property type="molecule type" value="Genomic_DNA"/>
</dbReference>
<gene>
    <name evidence="3" type="ORF">WMQ36_21170</name>
</gene>
<dbReference type="Pfam" id="PF00563">
    <property type="entry name" value="EAL"/>
    <property type="match status" value="1"/>
</dbReference>
<evidence type="ECO:0000259" key="1">
    <source>
        <dbReference type="PROSITE" id="PS50883"/>
    </source>
</evidence>
<feature type="domain" description="GGDEF" evidence="2">
    <location>
        <begin position="246"/>
        <end position="380"/>
    </location>
</feature>
<dbReference type="PROSITE" id="PS50883">
    <property type="entry name" value="EAL"/>
    <property type="match status" value="1"/>
</dbReference>
<dbReference type="SMART" id="SM00052">
    <property type="entry name" value="EAL"/>
    <property type="match status" value="1"/>
</dbReference>
<dbReference type="InterPro" id="IPR029787">
    <property type="entry name" value="Nucleotide_cyclase"/>
</dbReference>
<dbReference type="InterPro" id="IPR043128">
    <property type="entry name" value="Rev_trsase/Diguanyl_cyclase"/>
</dbReference>
<comment type="caution">
    <text evidence="3">The sequence shown here is derived from an EMBL/GenBank/DDBJ whole genome shotgun (WGS) entry which is preliminary data.</text>
</comment>
<reference evidence="3 4" key="1">
    <citation type="submission" date="2024-03" db="EMBL/GenBank/DDBJ databases">
        <title>Human intestinal bacterial collection.</title>
        <authorList>
            <person name="Pauvert C."/>
            <person name="Hitch T.C.A."/>
            <person name="Clavel T."/>
        </authorList>
    </citation>
    <scope>NUCLEOTIDE SEQUENCE [LARGE SCALE GENOMIC DNA]</scope>
    <source>
        <strain evidence="3 4">CLA-SR-H021</strain>
    </source>
</reference>
<dbReference type="SUPFAM" id="SSF55073">
    <property type="entry name" value="Nucleotide cyclase"/>
    <property type="match status" value="1"/>
</dbReference>
<protein>
    <submittedName>
        <fullName evidence="3">EAL domain-containing protein</fullName>
    </submittedName>
</protein>
<dbReference type="SMART" id="SM00267">
    <property type="entry name" value="GGDEF"/>
    <property type="match status" value="1"/>
</dbReference>
<dbReference type="SUPFAM" id="SSF141868">
    <property type="entry name" value="EAL domain-like"/>
    <property type="match status" value="1"/>
</dbReference>
<dbReference type="CDD" id="cd01949">
    <property type="entry name" value="GGDEF"/>
    <property type="match status" value="1"/>
</dbReference>
<evidence type="ECO:0000313" key="4">
    <source>
        <dbReference type="Proteomes" id="UP001454086"/>
    </source>
</evidence>
<dbReference type="PROSITE" id="PS50887">
    <property type="entry name" value="GGDEF"/>
    <property type="match status" value="1"/>
</dbReference>
<dbReference type="InterPro" id="IPR035919">
    <property type="entry name" value="EAL_sf"/>
</dbReference>
<dbReference type="Pfam" id="PF00990">
    <property type="entry name" value="GGDEF"/>
    <property type="match status" value="1"/>
</dbReference>
<dbReference type="CDD" id="cd01948">
    <property type="entry name" value="EAL"/>
    <property type="match status" value="1"/>
</dbReference>
<keyword evidence="4" id="KW-1185">Reference proteome</keyword>